<evidence type="ECO:0000256" key="1">
    <source>
        <dbReference type="ARBA" id="ARBA00022553"/>
    </source>
</evidence>
<proteinExistence type="predicted"/>
<evidence type="ECO:0000256" key="5">
    <source>
        <dbReference type="ARBA" id="ARBA00023163"/>
    </source>
</evidence>
<evidence type="ECO:0000256" key="2">
    <source>
        <dbReference type="ARBA" id="ARBA00023012"/>
    </source>
</evidence>
<protein>
    <recommendedName>
        <fullName evidence="6">Response regulatory domain-containing protein</fullName>
    </recommendedName>
</protein>
<comment type="caution">
    <text evidence="7">The sequence shown here is derived from an EMBL/GenBank/DDBJ whole genome shotgun (WGS) entry which is preliminary data.</text>
</comment>
<dbReference type="InterPro" id="IPR050595">
    <property type="entry name" value="Bact_response_regulator"/>
</dbReference>
<keyword evidence="2" id="KW-0902">Two-component regulatory system</keyword>
<feature type="domain" description="Response regulatory" evidence="6">
    <location>
        <begin position="5"/>
        <end position="124"/>
    </location>
</feature>
<dbReference type="AlphaFoldDB" id="X1L2Z4"/>
<evidence type="ECO:0000313" key="7">
    <source>
        <dbReference type="EMBL" id="GAI00261.1"/>
    </source>
</evidence>
<dbReference type="Gene3D" id="3.40.50.2300">
    <property type="match status" value="2"/>
</dbReference>
<dbReference type="InterPro" id="IPR011006">
    <property type="entry name" value="CheY-like_superfamily"/>
</dbReference>
<dbReference type="InterPro" id="IPR001789">
    <property type="entry name" value="Sig_transdc_resp-reg_receiver"/>
</dbReference>
<dbReference type="PANTHER" id="PTHR44591">
    <property type="entry name" value="STRESS RESPONSE REGULATOR PROTEIN 1"/>
    <property type="match status" value="1"/>
</dbReference>
<keyword evidence="4" id="KW-0238">DNA-binding</keyword>
<evidence type="ECO:0000259" key="6">
    <source>
        <dbReference type="PROSITE" id="PS50110"/>
    </source>
</evidence>
<dbReference type="SUPFAM" id="SSF52172">
    <property type="entry name" value="CheY-like"/>
    <property type="match status" value="2"/>
</dbReference>
<dbReference type="EMBL" id="BARV01000590">
    <property type="protein sequence ID" value="GAI00261.1"/>
    <property type="molecule type" value="Genomic_DNA"/>
</dbReference>
<dbReference type="SMART" id="SM00448">
    <property type="entry name" value="REC"/>
    <property type="match status" value="2"/>
</dbReference>
<organism evidence="7">
    <name type="scientific">marine sediment metagenome</name>
    <dbReference type="NCBI Taxonomy" id="412755"/>
    <lineage>
        <taxon>unclassified sequences</taxon>
        <taxon>metagenomes</taxon>
        <taxon>ecological metagenomes</taxon>
    </lineage>
</organism>
<dbReference type="PROSITE" id="PS50110">
    <property type="entry name" value="RESPONSE_REGULATORY"/>
    <property type="match status" value="2"/>
</dbReference>
<keyword evidence="1" id="KW-0597">Phosphoprotein</keyword>
<dbReference type="Pfam" id="PF00072">
    <property type="entry name" value="Response_reg"/>
    <property type="match status" value="2"/>
</dbReference>
<gene>
    <name evidence="7" type="ORF">S06H3_02115</name>
</gene>
<dbReference type="GO" id="GO:0003677">
    <property type="term" value="F:DNA binding"/>
    <property type="evidence" value="ECO:0007669"/>
    <property type="project" value="UniProtKB-KW"/>
</dbReference>
<dbReference type="GO" id="GO:0000160">
    <property type="term" value="P:phosphorelay signal transduction system"/>
    <property type="evidence" value="ECO:0007669"/>
    <property type="project" value="UniProtKB-KW"/>
</dbReference>
<feature type="domain" description="Response regulatory" evidence="6">
    <location>
        <begin position="139"/>
        <end position="260"/>
    </location>
</feature>
<reference evidence="7" key="1">
    <citation type="journal article" date="2014" name="Front. Microbiol.">
        <title>High frequency of phylogenetically diverse reductive dehalogenase-homologous genes in deep subseafloor sedimentary metagenomes.</title>
        <authorList>
            <person name="Kawai M."/>
            <person name="Futagami T."/>
            <person name="Toyoda A."/>
            <person name="Takaki Y."/>
            <person name="Nishi S."/>
            <person name="Hori S."/>
            <person name="Arai W."/>
            <person name="Tsubouchi T."/>
            <person name="Morono Y."/>
            <person name="Uchiyama I."/>
            <person name="Ito T."/>
            <person name="Fujiyama A."/>
            <person name="Inagaki F."/>
            <person name="Takami H."/>
        </authorList>
    </citation>
    <scope>NUCLEOTIDE SEQUENCE</scope>
    <source>
        <strain evidence="7">Expedition CK06-06</strain>
    </source>
</reference>
<dbReference type="FunFam" id="3.40.50.2300:FF:000001">
    <property type="entry name" value="DNA-binding response regulator PhoB"/>
    <property type="match status" value="1"/>
</dbReference>
<accession>X1L2Z4</accession>
<sequence length="263" mass="29256">MKKTKILFINDDLDFSETNKIMLEQAGYEVIIEQSGKKGIDSVKRNTPDLIICDVMLPDINGFSVCRGLKEDPNYSSIPIILLGDIGASPDSYVENIAKGHKADCYLAKPVDSKKILGAVNDLLTKTRPVPKEERANPKILLVDDDPDFLEATKQILTANKYDVITAKNGDEGIAKAKYESPDLILLDVIMPGKDGFTVCYELRKIAQTRPIPIVMLTAVGQQLTKPEYAVDIAIDHLADDYIDKPVDMPTLLKKIEKHLLFR</sequence>
<evidence type="ECO:0000256" key="3">
    <source>
        <dbReference type="ARBA" id="ARBA00023015"/>
    </source>
</evidence>
<keyword evidence="5" id="KW-0804">Transcription</keyword>
<evidence type="ECO:0000256" key="4">
    <source>
        <dbReference type="ARBA" id="ARBA00023125"/>
    </source>
</evidence>
<keyword evidence="3" id="KW-0805">Transcription regulation</keyword>
<dbReference type="PANTHER" id="PTHR44591:SF14">
    <property type="entry name" value="PROTEIN PILG"/>
    <property type="match status" value="1"/>
</dbReference>
<name>X1L2Z4_9ZZZZ</name>